<name>A0A179DGL3_9SPHI</name>
<gene>
    <name evidence="3" type="ORF">A5893_09545</name>
</gene>
<dbReference type="PANTHER" id="PTHR43053:SF3">
    <property type="entry name" value="ALPHA-GALACTOSIDASE C-RELATED"/>
    <property type="match status" value="1"/>
</dbReference>
<dbReference type="InterPro" id="IPR017853">
    <property type="entry name" value="GH"/>
</dbReference>
<keyword evidence="1" id="KW-0378">Hydrolase</keyword>
<dbReference type="RefSeq" id="WP_068822426.1">
    <property type="nucleotide sequence ID" value="NZ_LWHJ01000027.1"/>
</dbReference>
<evidence type="ECO:0000256" key="1">
    <source>
        <dbReference type="ARBA" id="ARBA00022801"/>
    </source>
</evidence>
<keyword evidence="4" id="KW-1185">Reference proteome</keyword>
<comment type="caution">
    <text evidence="3">The sequence shown here is derived from an EMBL/GenBank/DDBJ whole genome shotgun (WGS) entry which is preliminary data.</text>
</comment>
<dbReference type="GO" id="GO:0016052">
    <property type="term" value="P:carbohydrate catabolic process"/>
    <property type="evidence" value="ECO:0007669"/>
    <property type="project" value="InterPro"/>
</dbReference>
<dbReference type="InterPro" id="IPR050985">
    <property type="entry name" value="Alpha-glycosidase_related"/>
</dbReference>
<dbReference type="PANTHER" id="PTHR43053">
    <property type="entry name" value="GLYCOSIDASE FAMILY 31"/>
    <property type="match status" value="1"/>
</dbReference>
<dbReference type="GO" id="GO:0004557">
    <property type="term" value="F:alpha-galactosidase activity"/>
    <property type="evidence" value="ECO:0007669"/>
    <property type="project" value="InterPro"/>
</dbReference>
<dbReference type="InterPro" id="IPR013785">
    <property type="entry name" value="Aldolase_TIM"/>
</dbReference>
<dbReference type="OrthoDB" id="9807519at2"/>
<proteinExistence type="predicted"/>
<evidence type="ECO:0000256" key="2">
    <source>
        <dbReference type="ARBA" id="ARBA00023295"/>
    </source>
</evidence>
<dbReference type="Proteomes" id="UP000078459">
    <property type="component" value="Unassembled WGS sequence"/>
</dbReference>
<dbReference type="EMBL" id="LWHJ01000027">
    <property type="protein sequence ID" value="OAQ39810.1"/>
    <property type="molecule type" value="Genomic_DNA"/>
</dbReference>
<organism evidence="3 4">
    <name type="scientific">Pedobacter psychrophilus</name>
    <dbReference type="NCBI Taxonomy" id="1826909"/>
    <lineage>
        <taxon>Bacteria</taxon>
        <taxon>Pseudomonadati</taxon>
        <taxon>Bacteroidota</taxon>
        <taxon>Sphingobacteriia</taxon>
        <taxon>Sphingobacteriales</taxon>
        <taxon>Sphingobacteriaceae</taxon>
        <taxon>Pedobacter</taxon>
    </lineage>
</organism>
<accession>A0A179DGL3</accession>
<evidence type="ECO:0008006" key="5">
    <source>
        <dbReference type="Google" id="ProtNLM"/>
    </source>
</evidence>
<dbReference type="CDD" id="cd14791">
    <property type="entry name" value="GH36"/>
    <property type="match status" value="1"/>
</dbReference>
<sequence>MALSIHLNAQVYPINGLELAVNGNDDHFKRTVSVSTESGITYLNIYLSASKKAIPKPISINFKQPSIDIQSYLSPYGANAESNATSLYNYPISRMIPVSFAAKSKFTSATMDQPSITFINNNNKNRLTLAASELTYPITFLAGENEDNGVGFEIRMGLFEYPTKSLTSYQVKIRLDHRDINYNSAQKDLLKWWQTENNLNFASVPKAAHLPFYCTWYALKADGVNAENVERQAKLAKELGCETIIVDDGWQKAQDAKAGYCLYNGDWEVDTIRFKDFKSHVKKVQNMGMNYMLWVGPTMIGEKSKIYAKLKNKMLYKADWAAAWVPDPRFPEVRKYLTDRLVSLMKQSGINGYKIDFMDLMNSRFAGKMAYGDGRDYESVEEATVKLLADIYNGCKANNKDVLIEFRQFYTNPILQQYANMFRAIDCPNDILENRTRTLDIRNLNNQVVHADPLAWNEQEKPAMSALQLLNTMLSVPQVSTDLGKMDKNQLKMLKFLLSQWRDFNETLTRGEAFNYGPEAFYTWSETSLDNETVIVAYQNSTLNPQKINKKSMIVNATHQDQLVFNMDKDFGTRNLTVYDCSGNIIKKEKVNFKGLFKINVPGSGIVRID</sequence>
<evidence type="ECO:0000313" key="3">
    <source>
        <dbReference type="EMBL" id="OAQ39810.1"/>
    </source>
</evidence>
<reference evidence="3 4" key="2">
    <citation type="submission" date="2016-06" db="EMBL/GenBank/DDBJ databases">
        <title>Pedobacter psychrophilus sp. nov., isolated from Antarctic fragmentary rock.</title>
        <authorList>
            <person name="Svec P."/>
        </authorList>
    </citation>
    <scope>NUCLEOTIDE SEQUENCE [LARGE SCALE GENOMIC DNA]</scope>
    <source>
        <strain evidence="3 4">CCM 8644</strain>
    </source>
</reference>
<reference evidence="3 4" key="1">
    <citation type="submission" date="2016-04" db="EMBL/GenBank/DDBJ databases">
        <authorList>
            <person name="Evans L.H."/>
            <person name="Alamgir A."/>
            <person name="Owens N."/>
            <person name="Weber N.D."/>
            <person name="Virtaneva K."/>
            <person name="Barbian K."/>
            <person name="Babar A."/>
            <person name="Rosenke K."/>
        </authorList>
    </citation>
    <scope>NUCLEOTIDE SEQUENCE [LARGE SCALE GENOMIC DNA]</scope>
    <source>
        <strain evidence="3 4">CCM 8644</strain>
    </source>
</reference>
<dbReference type="InterPro" id="IPR002252">
    <property type="entry name" value="Glyco_hydro_36"/>
</dbReference>
<dbReference type="Gene3D" id="3.20.20.70">
    <property type="entry name" value="Aldolase class I"/>
    <property type="match status" value="1"/>
</dbReference>
<protein>
    <recommendedName>
        <fullName evidence="5">Alpha-galactosidase</fullName>
    </recommendedName>
</protein>
<evidence type="ECO:0000313" key="4">
    <source>
        <dbReference type="Proteomes" id="UP000078459"/>
    </source>
</evidence>
<keyword evidence="2" id="KW-0326">Glycosidase</keyword>
<dbReference type="Pfam" id="PF02065">
    <property type="entry name" value="Melibiase"/>
    <property type="match status" value="1"/>
</dbReference>
<dbReference type="STRING" id="1826909.A5893_09545"/>
<dbReference type="AlphaFoldDB" id="A0A179DGL3"/>
<dbReference type="SUPFAM" id="SSF51445">
    <property type="entry name" value="(Trans)glycosidases"/>
    <property type="match status" value="1"/>
</dbReference>